<feature type="region of interest" description="Disordered" evidence="1">
    <location>
        <begin position="261"/>
        <end position="281"/>
    </location>
</feature>
<name>A0A7D5KZC6_9EURY</name>
<dbReference type="Pfam" id="PF00884">
    <property type="entry name" value="Sulfatase"/>
    <property type="match status" value="1"/>
</dbReference>
<feature type="domain" description="Sulfatase N-terminal" evidence="2">
    <location>
        <begin position="143"/>
        <end position="260"/>
    </location>
</feature>
<evidence type="ECO:0000313" key="4">
    <source>
        <dbReference type="Proteomes" id="UP000509241"/>
    </source>
</evidence>
<evidence type="ECO:0000259" key="2">
    <source>
        <dbReference type="Pfam" id="PF00884"/>
    </source>
</evidence>
<dbReference type="InterPro" id="IPR000917">
    <property type="entry name" value="Sulfatase_N"/>
</dbReference>
<dbReference type="InterPro" id="IPR017850">
    <property type="entry name" value="Alkaline_phosphatase_core_sf"/>
</dbReference>
<dbReference type="RefSeq" id="WP_179260656.1">
    <property type="nucleotide sequence ID" value="NZ_CP058601.1"/>
</dbReference>
<dbReference type="OrthoDB" id="3164at2157"/>
<dbReference type="AlphaFoldDB" id="A0A7D5KZC6"/>
<reference evidence="3 4" key="1">
    <citation type="submission" date="2020-07" db="EMBL/GenBank/DDBJ databases">
        <authorList>
            <person name="Cui H."/>
        </authorList>
    </citation>
    <scope>NUCLEOTIDE SEQUENCE [LARGE SCALE GENOMIC DNA]</scope>
    <source>
        <strain evidence="3 4">YPL8</strain>
    </source>
</reference>
<dbReference type="Gene3D" id="3.40.720.10">
    <property type="entry name" value="Alkaline Phosphatase, subunit A"/>
    <property type="match status" value="2"/>
</dbReference>
<gene>
    <name evidence="3" type="ORF">HYG82_08680</name>
</gene>
<dbReference type="KEGG" id="haly:HYG82_08680"/>
<sequence>MNFRSIDEKGSQGIFGALNEVDNVCVFMADALRWDHLPESIAERGLTVKTIAASLTTHTSVPTMLTGLWPRHHGVLSRQHQIPDVPNLLDIPDLDDGYYMPGDESVVDDGTFSVLKIEERRELGRLDSPWTYFERHHGGHVPFEAAGWEGSWDEFVEEFAGNIEKHRHWYEKAVSGTVEDFEDRLATIRERGEESNTLIVFTSDHGEYLGEAGLVDHSSPMRPEGVYVPTVFIHPDIPAGTKADHVMRHVDLFPTILDSLDQPTPEHLDGESLSRSSPSRGYSLSTSNVYFGGKPRHVYESAGIWDADGGWVRNQTALHHRALMALGLLAGRRWKSKNIRRSLEKYPQAVGHYVRSREQFGDPRFSFEEAVADIEAIESVSPVSDKDLTDLSEDTEERLQDLGYL</sequence>
<keyword evidence="3" id="KW-0378">Hydrolase</keyword>
<evidence type="ECO:0000313" key="3">
    <source>
        <dbReference type="EMBL" id="QLG48920.1"/>
    </source>
</evidence>
<feature type="region of interest" description="Disordered" evidence="1">
    <location>
        <begin position="385"/>
        <end position="405"/>
    </location>
</feature>
<dbReference type="Proteomes" id="UP000509241">
    <property type="component" value="Chromosome"/>
</dbReference>
<dbReference type="PANTHER" id="PTHR43108:SF8">
    <property type="entry name" value="SD21168P"/>
    <property type="match status" value="1"/>
</dbReference>
<accession>A0A7D5KZC6</accession>
<dbReference type="EMBL" id="CP058601">
    <property type="protein sequence ID" value="QLG48920.1"/>
    <property type="molecule type" value="Genomic_DNA"/>
</dbReference>
<evidence type="ECO:0000256" key="1">
    <source>
        <dbReference type="SAM" id="MobiDB-lite"/>
    </source>
</evidence>
<dbReference type="PANTHER" id="PTHR43108">
    <property type="entry name" value="N-ACETYLGLUCOSAMINE-6-SULFATASE FAMILY MEMBER"/>
    <property type="match status" value="1"/>
</dbReference>
<dbReference type="GO" id="GO:0016787">
    <property type="term" value="F:hydrolase activity"/>
    <property type="evidence" value="ECO:0007669"/>
    <property type="project" value="UniProtKB-KW"/>
</dbReference>
<dbReference type="SUPFAM" id="SSF53649">
    <property type="entry name" value="Alkaline phosphatase-like"/>
    <property type="match status" value="1"/>
</dbReference>
<proteinExistence type="predicted"/>
<organism evidence="3 4">
    <name type="scientific">Natrinema halophilum</name>
    <dbReference type="NCBI Taxonomy" id="1699371"/>
    <lineage>
        <taxon>Archaea</taxon>
        <taxon>Methanobacteriati</taxon>
        <taxon>Methanobacteriota</taxon>
        <taxon>Stenosarchaea group</taxon>
        <taxon>Halobacteria</taxon>
        <taxon>Halobacteriales</taxon>
        <taxon>Natrialbaceae</taxon>
        <taxon>Natrinema</taxon>
    </lineage>
</organism>
<dbReference type="GeneID" id="56033361"/>
<protein>
    <submittedName>
        <fullName evidence="3">Sulfatase-like hydrolase/transferase</fullName>
    </submittedName>
</protein>
<keyword evidence="4" id="KW-1185">Reference proteome</keyword>